<keyword evidence="1" id="KW-0812">Transmembrane</keyword>
<reference evidence="2" key="1">
    <citation type="submission" date="2024-01" db="EMBL/GenBank/DDBJ databases">
        <title>Bank of Algae and Cyanobacteria of the Azores (BACA) strain genomes.</title>
        <authorList>
            <person name="Luz R."/>
            <person name="Cordeiro R."/>
            <person name="Fonseca A."/>
            <person name="Goncalves V."/>
        </authorList>
    </citation>
    <scope>NUCLEOTIDE SEQUENCE</scope>
    <source>
        <strain evidence="2">BACA0141</strain>
    </source>
</reference>
<accession>A0AAW9PS83</accession>
<evidence type="ECO:0000256" key="1">
    <source>
        <dbReference type="SAM" id="Phobius"/>
    </source>
</evidence>
<dbReference type="PANTHER" id="PTHR36109">
    <property type="entry name" value="MEMBRANE PROTEIN-RELATED"/>
    <property type="match status" value="1"/>
</dbReference>
<dbReference type="EMBL" id="JAZBJZ010000033">
    <property type="protein sequence ID" value="MEE3717125.1"/>
    <property type="molecule type" value="Genomic_DNA"/>
</dbReference>
<dbReference type="Proteomes" id="UP001333818">
    <property type="component" value="Unassembled WGS sequence"/>
</dbReference>
<feature type="transmembrane region" description="Helical" evidence="1">
    <location>
        <begin position="57"/>
        <end position="78"/>
    </location>
</feature>
<feature type="transmembrane region" description="Helical" evidence="1">
    <location>
        <begin position="98"/>
        <end position="120"/>
    </location>
</feature>
<dbReference type="RefSeq" id="WP_330483554.1">
    <property type="nucleotide sequence ID" value="NZ_JAZBJZ010000033.1"/>
</dbReference>
<evidence type="ECO:0000313" key="3">
    <source>
        <dbReference type="Proteomes" id="UP001333818"/>
    </source>
</evidence>
<name>A0AAW9PS83_9CYAN</name>
<gene>
    <name evidence="2" type="ORF">V2H45_10245</name>
</gene>
<proteinExistence type="predicted"/>
<sequence length="169" mass="18280">MNYLVTVWRDRIQAEEAYSALEKEGFPMDEVSILGRGYKTADEYGLADPMDSARKQAFFMAYWLVPFGFISGIGFSVISELQTFAWAGSIGNHLIGGILGGFAGGMGSLFVGGGVGLATGSSDSIPYRNRLSEGKYLVVVKGADSAIARANRIMRQYRPENVKSYAAPL</sequence>
<dbReference type="InterPro" id="IPR052948">
    <property type="entry name" value="Low_temp-induced_all0457"/>
</dbReference>
<protein>
    <recommendedName>
        <fullName evidence="4">General stress protein 17M-like domain-containing protein</fullName>
    </recommendedName>
</protein>
<comment type="caution">
    <text evidence="2">The sequence shown here is derived from an EMBL/GenBank/DDBJ whole genome shotgun (WGS) entry which is preliminary data.</text>
</comment>
<dbReference type="PANTHER" id="PTHR36109:SF1">
    <property type="entry name" value="SLR0613 PROTEIN"/>
    <property type="match status" value="1"/>
</dbReference>
<keyword evidence="3" id="KW-1185">Reference proteome</keyword>
<dbReference type="AlphaFoldDB" id="A0AAW9PS83"/>
<evidence type="ECO:0000313" key="2">
    <source>
        <dbReference type="EMBL" id="MEE3717125.1"/>
    </source>
</evidence>
<keyword evidence="1" id="KW-0472">Membrane</keyword>
<organism evidence="2 3">
    <name type="scientific">Tumidithrix elongata BACA0141</name>
    <dbReference type="NCBI Taxonomy" id="2716417"/>
    <lineage>
        <taxon>Bacteria</taxon>
        <taxon>Bacillati</taxon>
        <taxon>Cyanobacteriota</taxon>
        <taxon>Cyanophyceae</taxon>
        <taxon>Pseudanabaenales</taxon>
        <taxon>Pseudanabaenaceae</taxon>
        <taxon>Tumidithrix</taxon>
        <taxon>Tumidithrix elongata</taxon>
    </lineage>
</organism>
<keyword evidence="1" id="KW-1133">Transmembrane helix</keyword>
<evidence type="ECO:0008006" key="4">
    <source>
        <dbReference type="Google" id="ProtNLM"/>
    </source>
</evidence>